<proteinExistence type="predicted"/>
<dbReference type="RefSeq" id="WP_161813662.1">
    <property type="nucleotide sequence ID" value="NZ_BLJN01000004.1"/>
</dbReference>
<comment type="caution">
    <text evidence="2">The sequence shown here is derived from an EMBL/GenBank/DDBJ whole genome shotgun (WGS) entry which is preliminary data.</text>
</comment>
<feature type="transmembrane region" description="Helical" evidence="1">
    <location>
        <begin position="46"/>
        <end position="68"/>
    </location>
</feature>
<feature type="transmembrane region" description="Helical" evidence="1">
    <location>
        <begin position="89"/>
        <end position="112"/>
    </location>
</feature>
<keyword evidence="1" id="KW-0472">Membrane</keyword>
<dbReference type="AlphaFoldDB" id="A0A829YFI0"/>
<organism evidence="2 3">
    <name type="scientific">Steroidobacter agaridevorans</name>
    <dbReference type="NCBI Taxonomy" id="2695856"/>
    <lineage>
        <taxon>Bacteria</taxon>
        <taxon>Pseudomonadati</taxon>
        <taxon>Pseudomonadota</taxon>
        <taxon>Gammaproteobacteria</taxon>
        <taxon>Steroidobacterales</taxon>
        <taxon>Steroidobacteraceae</taxon>
        <taxon>Steroidobacter</taxon>
    </lineage>
</organism>
<reference evidence="3" key="1">
    <citation type="submission" date="2020-01" db="EMBL/GenBank/DDBJ databases">
        <title>'Steroidobacter agaridevorans' sp. nov., agar-degrading bacteria isolated from rhizosphere soils.</title>
        <authorList>
            <person name="Ikenaga M."/>
            <person name="Kataoka M."/>
            <person name="Murouchi A."/>
            <person name="Katsuragi S."/>
            <person name="Sakai M."/>
        </authorList>
    </citation>
    <scope>NUCLEOTIDE SEQUENCE [LARGE SCALE GENOMIC DNA]</scope>
    <source>
        <strain evidence="3">YU21-B</strain>
    </source>
</reference>
<keyword evidence="3" id="KW-1185">Reference proteome</keyword>
<protein>
    <submittedName>
        <fullName evidence="2">Uncharacterized protein</fullName>
    </submittedName>
</protein>
<evidence type="ECO:0000256" key="1">
    <source>
        <dbReference type="SAM" id="Phobius"/>
    </source>
</evidence>
<evidence type="ECO:0000313" key="2">
    <source>
        <dbReference type="EMBL" id="GFE81980.1"/>
    </source>
</evidence>
<name>A0A829YFI0_9GAMM</name>
<sequence>MRHPFTRTTFLILGGLLVWMADFAFVYVFAAVACARGFADVSWFGVPIVTLMTLLAALIAGAATVAVVRRGYRLQRDAAIDEHSRFIGFVTLASGGIALIALVLLVLPALVVSACPRL</sequence>
<dbReference type="EMBL" id="BLJN01000004">
    <property type="protein sequence ID" value="GFE81980.1"/>
    <property type="molecule type" value="Genomic_DNA"/>
</dbReference>
<dbReference type="PROSITE" id="PS51257">
    <property type="entry name" value="PROKAR_LIPOPROTEIN"/>
    <property type="match status" value="1"/>
</dbReference>
<evidence type="ECO:0000313" key="3">
    <source>
        <dbReference type="Proteomes" id="UP000445000"/>
    </source>
</evidence>
<dbReference type="Proteomes" id="UP000445000">
    <property type="component" value="Unassembled WGS sequence"/>
</dbReference>
<keyword evidence="1" id="KW-0812">Transmembrane</keyword>
<accession>A0A829YFI0</accession>
<gene>
    <name evidence="2" type="ORF">GCM10011487_39800</name>
</gene>
<keyword evidence="1" id="KW-1133">Transmembrane helix</keyword>